<dbReference type="PANTHER" id="PTHR11062:SF235">
    <property type="entry name" value="GLYCOSYLTRANSFERASE-LIKE PROTEIN"/>
    <property type="match status" value="1"/>
</dbReference>
<dbReference type="GO" id="GO:0016757">
    <property type="term" value="F:glycosyltransferase activity"/>
    <property type="evidence" value="ECO:0007669"/>
    <property type="project" value="UniProtKB-KW"/>
</dbReference>
<keyword evidence="3" id="KW-0808">Transferase</keyword>
<proteinExistence type="inferred from homology"/>
<keyword evidence="3" id="KW-0328">Glycosyltransferase</keyword>
<keyword evidence="9" id="KW-1185">Reference proteome</keyword>
<name>A0A7N0T7F7_KALFE</name>
<dbReference type="Gramene" id="Kaladp0024s0639.1.v1.1">
    <property type="protein sequence ID" value="Kaladp0024s0639.1.v1.1"/>
    <property type="gene ID" value="Kaladp0024s0639.v1.1"/>
</dbReference>
<evidence type="ECO:0000313" key="9">
    <source>
        <dbReference type="Proteomes" id="UP000594263"/>
    </source>
</evidence>
<comment type="subcellular location">
    <subcellularLocation>
        <location evidence="1">Golgi apparatus membrane</location>
        <topology evidence="1">Single-pass type II membrane protein</topology>
    </subcellularLocation>
</comment>
<feature type="domain" description="Exostosin GT47" evidence="7">
    <location>
        <begin position="94"/>
        <end position="379"/>
    </location>
</feature>
<dbReference type="OMA" id="RRHFVWH"/>
<evidence type="ECO:0000256" key="4">
    <source>
        <dbReference type="ARBA" id="ARBA00022968"/>
    </source>
</evidence>
<dbReference type="Proteomes" id="UP000594263">
    <property type="component" value="Unplaced"/>
</dbReference>
<dbReference type="EnsemblPlants" id="Kaladp0024s0639.1.v1.1">
    <property type="protein sequence ID" value="Kaladp0024s0639.1.v1.1"/>
    <property type="gene ID" value="Kaladp0024s0639.v1.1"/>
</dbReference>
<keyword evidence="4" id="KW-0735">Signal-anchor</keyword>
<evidence type="ECO:0000256" key="6">
    <source>
        <dbReference type="SAM" id="Phobius"/>
    </source>
</evidence>
<keyword evidence="6" id="KW-1133">Transmembrane helix</keyword>
<dbReference type="GO" id="GO:0000139">
    <property type="term" value="C:Golgi membrane"/>
    <property type="evidence" value="ECO:0007669"/>
    <property type="project" value="UniProtKB-SubCell"/>
</dbReference>
<evidence type="ECO:0000313" key="8">
    <source>
        <dbReference type="EnsemblPlants" id="Kaladp0024s0639.1.v1.1"/>
    </source>
</evidence>
<evidence type="ECO:0000256" key="2">
    <source>
        <dbReference type="ARBA" id="ARBA00010271"/>
    </source>
</evidence>
<keyword evidence="6" id="KW-0812">Transmembrane</keyword>
<reference evidence="8" key="1">
    <citation type="submission" date="2021-01" db="UniProtKB">
        <authorList>
            <consortium name="EnsemblPlants"/>
        </authorList>
    </citation>
    <scope>IDENTIFICATION</scope>
</reference>
<evidence type="ECO:0000259" key="7">
    <source>
        <dbReference type="Pfam" id="PF03016"/>
    </source>
</evidence>
<evidence type="ECO:0000256" key="5">
    <source>
        <dbReference type="ARBA" id="ARBA00023034"/>
    </source>
</evidence>
<dbReference type="EnsemblPlants" id="Kaladp0024s0639.2.v1.1">
    <property type="protein sequence ID" value="Kaladp0024s0639.2.v1.1"/>
    <property type="gene ID" value="Kaladp0024s0639.v1.1"/>
</dbReference>
<evidence type="ECO:0000256" key="3">
    <source>
        <dbReference type="ARBA" id="ARBA00022676"/>
    </source>
</evidence>
<evidence type="ECO:0000256" key="1">
    <source>
        <dbReference type="ARBA" id="ARBA00004323"/>
    </source>
</evidence>
<accession>A0A7N0T7F7</accession>
<comment type="similarity">
    <text evidence="2">Belongs to the glycosyltransferase 47 family.</text>
</comment>
<dbReference type="Gramene" id="Kaladp0024s0639.2.v1.1">
    <property type="protein sequence ID" value="Kaladp0024s0639.2.v1.1"/>
    <property type="gene ID" value="Kaladp0024s0639.v1.1"/>
</dbReference>
<keyword evidence="6" id="KW-0472">Membrane</keyword>
<dbReference type="Pfam" id="PF03016">
    <property type="entry name" value="Exostosin_GT47"/>
    <property type="match status" value="1"/>
</dbReference>
<dbReference type="AlphaFoldDB" id="A0A7N0T7F7"/>
<dbReference type="InterPro" id="IPR004263">
    <property type="entry name" value="Exostosin"/>
</dbReference>
<protein>
    <recommendedName>
        <fullName evidence="7">Exostosin GT47 domain-containing protein</fullName>
    </recommendedName>
</protein>
<keyword evidence="5" id="KW-0333">Golgi apparatus</keyword>
<dbReference type="InterPro" id="IPR040911">
    <property type="entry name" value="Exostosin_GT47"/>
</dbReference>
<sequence length="437" mass="50833">MRNSHHRSRHPVSPLLHLPILSAAAFTLCFILFLRRYSTPLIKVESLSPLHHTPPPNPLAFPRNSSLESPAAVSTGPYHDWELFQADYNDMIRNLKIYAYPDVFGNVSSRVSFASIFTPLGDPLDAKLGNYYSEHMFKLALLNSDLITFRPEEARLFFLPFSINALRNDRRVRSEEAIAEFVARYVGDVSREFRFWNASGGADHFFVCCHSVGREAVSRHYELHNNAIQVTCSSSYFQRLYVAHKDVGLPQVWPRPVEKELNLPHARRRLVFFAGRKQNSDLRRLLMTLFRNDSDLDIFETTSAFSYEEGFRRSKYCLHVKGYEVNTARLSDAIHYGCIPVVLSNYYDLPFANIVDWNKFSVIINHNQVGDLKKILSSIPEEMYLIMYSNLCLVRRHFRWHHVPEAFDAFYMTAYQLWLKRNSQRVHYIIPNEDIVT</sequence>
<feature type="transmembrane region" description="Helical" evidence="6">
    <location>
        <begin position="12"/>
        <end position="34"/>
    </location>
</feature>
<dbReference type="PANTHER" id="PTHR11062">
    <property type="entry name" value="EXOSTOSIN HEPARAN SULFATE GLYCOSYLTRANSFERASE -RELATED"/>
    <property type="match status" value="1"/>
</dbReference>
<organism evidence="8 9">
    <name type="scientific">Kalanchoe fedtschenkoi</name>
    <name type="common">Lavender scallops</name>
    <name type="synonym">South American air plant</name>
    <dbReference type="NCBI Taxonomy" id="63787"/>
    <lineage>
        <taxon>Eukaryota</taxon>
        <taxon>Viridiplantae</taxon>
        <taxon>Streptophyta</taxon>
        <taxon>Embryophyta</taxon>
        <taxon>Tracheophyta</taxon>
        <taxon>Spermatophyta</taxon>
        <taxon>Magnoliopsida</taxon>
        <taxon>eudicotyledons</taxon>
        <taxon>Gunneridae</taxon>
        <taxon>Pentapetalae</taxon>
        <taxon>Saxifragales</taxon>
        <taxon>Crassulaceae</taxon>
        <taxon>Kalanchoe</taxon>
    </lineage>
</organism>